<keyword evidence="4 6" id="KW-0472">Membrane</keyword>
<reference evidence="8" key="1">
    <citation type="submission" date="2021-01" db="EMBL/GenBank/DDBJ databases">
        <authorList>
            <person name="Corre E."/>
            <person name="Pelletier E."/>
            <person name="Niang G."/>
            <person name="Scheremetjew M."/>
            <person name="Finn R."/>
            <person name="Kale V."/>
            <person name="Holt S."/>
            <person name="Cochrane G."/>
            <person name="Meng A."/>
            <person name="Brown T."/>
            <person name="Cohen L."/>
        </authorList>
    </citation>
    <scope>NUCLEOTIDE SEQUENCE</scope>
    <source>
        <strain evidence="8">CCMP281</strain>
    </source>
</reference>
<dbReference type="Gene3D" id="1.10.287.70">
    <property type="match status" value="1"/>
</dbReference>
<feature type="coiled-coil region" evidence="5">
    <location>
        <begin position="335"/>
        <end position="363"/>
    </location>
</feature>
<evidence type="ECO:0000313" key="8">
    <source>
        <dbReference type="EMBL" id="CAE0108582.1"/>
    </source>
</evidence>
<feature type="transmembrane region" description="Helical" evidence="6">
    <location>
        <begin position="117"/>
        <end position="138"/>
    </location>
</feature>
<dbReference type="AlphaFoldDB" id="A0A7S3EUG2"/>
<feature type="transmembrane region" description="Helical" evidence="6">
    <location>
        <begin position="47"/>
        <end position="68"/>
    </location>
</feature>
<comment type="subcellular location">
    <subcellularLocation>
        <location evidence="1">Membrane</location>
        <topology evidence="1">Multi-pass membrane protein</topology>
    </subcellularLocation>
</comment>
<evidence type="ECO:0000259" key="7">
    <source>
        <dbReference type="Pfam" id="PF08016"/>
    </source>
</evidence>
<dbReference type="PANTHER" id="PTHR10877:SF183">
    <property type="entry name" value="AT14535P-RELATED"/>
    <property type="match status" value="1"/>
</dbReference>
<organism evidence="8">
    <name type="scientific">Haptolina ericina</name>
    <dbReference type="NCBI Taxonomy" id="156174"/>
    <lineage>
        <taxon>Eukaryota</taxon>
        <taxon>Haptista</taxon>
        <taxon>Haptophyta</taxon>
        <taxon>Prymnesiophyceae</taxon>
        <taxon>Prymnesiales</taxon>
        <taxon>Prymnesiaceae</taxon>
        <taxon>Haptolina</taxon>
    </lineage>
</organism>
<feature type="domain" description="Polycystin cation channel PKD1/PKD2" evidence="7">
    <location>
        <begin position="8"/>
        <end position="176"/>
    </location>
</feature>
<sequence>MTLGSLAVTVCVQGLRIRAQIRMEDVLAHNDYPHGYADLYSLAEDAATIQVILSVTMLMLLSTVFKFFHVSPKLGVLTTTLSRASEQLLWFLLLFITLFMAYVVGFYMAFGADMEQFATILSTAYTLVSVLLGVVSFGDLFEINSFLGPFLYWTYVINVFLVLLSCFVAILMEAFAMAKQDANKQHDPLADLVYALLSDWARYFYKIGNRVGGMAWQALTSTKNVQLSKSRRLSLVVRVNDKKSPPDLLDTLNFARGALRTTISGTISETKNLGAKTMQCAAAVGASSIGVTTKSLANSLSSMTNRTNTTDRLRHAAWKELRVREEATVRLMGRIQAARMRQLELLRQAAKLQARQLMQLEEISTELWNAWQMSSELFD</sequence>
<dbReference type="Pfam" id="PF08016">
    <property type="entry name" value="PKD_channel"/>
    <property type="match status" value="1"/>
</dbReference>
<dbReference type="InterPro" id="IPR013122">
    <property type="entry name" value="PKD1_2_channel"/>
</dbReference>
<evidence type="ECO:0000256" key="4">
    <source>
        <dbReference type="ARBA" id="ARBA00023136"/>
    </source>
</evidence>
<evidence type="ECO:0000256" key="2">
    <source>
        <dbReference type="ARBA" id="ARBA00022692"/>
    </source>
</evidence>
<keyword evidence="2 6" id="KW-0812">Transmembrane</keyword>
<feature type="transmembrane region" description="Helical" evidence="6">
    <location>
        <begin position="150"/>
        <end position="176"/>
    </location>
</feature>
<feature type="transmembrane region" description="Helical" evidence="6">
    <location>
        <begin position="88"/>
        <end position="110"/>
    </location>
</feature>
<gene>
    <name evidence="8" type="ORF">HERI1096_LOCUS9242</name>
</gene>
<evidence type="ECO:0000256" key="5">
    <source>
        <dbReference type="SAM" id="Coils"/>
    </source>
</evidence>
<protein>
    <recommendedName>
        <fullName evidence="7">Polycystin cation channel PKD1/PKD2 domain-containing protein</fullName>
    </recommendedName>
</protein>
<keyword evidence="3 6" id="KW-1133">Transmembrane helix</keyword>
<dbReference type="EMBL" id="HBHX01016507">
    <property type="protein sequence ID" value="CAE0108582.1"/>
    <property type="molecule type" value="Transcribed_RNA"/>
</dbReference>
<dbReference type="GO" id="GO:0016020">
    <property type="term" value="C:membrane"/>
    <property type="evidence" value="ECO:0007669"/>
    <property type="project" value="UniProtKB-SubCell"/>
</dbReference>
<dbReference type="PANTHER" id="PTHR10877">
    <property type="entry name" value="POLYCYSTIN FAMILY MEMBER"/>
    <property type="match status" value="1"/>
</dbReference>
<keyword evidence="5" id="KW-0175">Coiled coil</keyword>
<name>A0A7S3EUG2_9EUKA</name>
<accession>A0A7S3EUG2</accession>
<evidence type="ECO:0000256" key="3">
    <source>
        <dbReference type="ARBA" id="ARBA00022989"/>
    </source>
</evidence>
<evidence type="ECO:0000256" key="1">
    <source>
        <dbReference type="ARBA" id="ARBA00004141"/>
    </source>
</evidence>
<proteinExistence type="predicted"/>
<dbReference type="InterPro" id="IPR051223">
    <property type="entry name" value="Polycystin"/>
</dbReference>
<evidence type="ECO:0000256" key="6">
    <source>
        <dbReference type="SAM" id="Phobius"/>
    </source>
</evidence>